<evidence type="ECO:0000313" key="10">
    <source>
        <dbReference type="Proteomes" id="UP000249547"/>
    </source>
</evidence>
<gene>
    <name evidence="9" type="ORF">LX64_01533</name>
</gene>
<sequence>MKKILLSSILLFSLAACKKSWLEIVPLGQLVATTTDDYDKLMNDPGYYFYNYTGGWHEPMIMGDEVAAEATFFSNRSAVKDGLFEWKDSIYVMPDQQAYTLYVHNVQLYNWNKIINEVLQAQGGTEAQKRSIQAEAKATRAWSYFNMVNYYCKPYTAATAKTDLGFPIITAADITGSGFQRGTLQQTYDFIIEDLKDALGTIQAKPLIVTRMSRPAVEGLLGKVYVFMGDYNAALPLLNDAIMHVTANGQTSFYNYNETFATNGSFMPIDYNYGPQSPGQNMNDIREAVVSKVYNAGPYVPLSPSGLVLTPEAQALYGASDFRLRFYTNRNPDNANNAGGRLRKYGMQYARYGVQLADLYLLRAECKARLNDLAGAQADLLELRKNRMPLADAPVPSAIANNQNALIRFVIEERIREFAMEGYRWFDMRRLSVDPLFAGKTYTHTLYNTNGTTVTYTLKPNRFTLMLPRNITDANPGMPNNL</sequence>
<name>A0A327QW97_9BACT</name>
<evidence type="ECO:0000313" key="9">
    <source>
        <dbReference type="EMBL" id="RAJ08879.1"/>
    </source>
</evidence>
<dbReference type="Pfam" id="PF14322">
    <property type="entry name" value="SusD-like_3"/>
    <property type="match status" value="1"/>
</dbReference>
<comment type="caution">
    <text evidence="9">The sequence shown here is derived from an EMBL/GenBank/DDBJ whole genome shotgun (WGS) entry which is preliminary data.</text>
</comment>
<evidence type="ECO:0000256" key="4">
    <source>
        <dbReference type="ARBA" id="ARBA00023136"/>
    </source>
</evidence>
<dbReference type="Pfam" id="PF07980">
    <property type="entry name" value="SusD_RagB"/>
    <property type="match status" value="1"/>
</dbReference>
<evidence type="ECO:0000256" key="1">
    <source>
        <dbReference type="ARBA" id="ARBA00004442"/>
    </source>
</evidence>
<evidence type="ECO:0000256" key="2">
    <source>
        <dbReference type="ARBA" id="ARBA00006275"/>
    </source>
</evidence>
<feature type="domain" description="SusD-like N-terminal" evidence="8">
    <location>
        <begin position="91"/>
        <end position="225"/>
    </location>
</feature>
<dbReference type="Proteomes" id="UP000249547">
    <property type="component" value="Unassembled WGS sequence"/>
</dbReference>
<keyword evidence="4" id="KW-0472">Membrane</keyword>
<dbReference type="GO" id="GO:0009279">
    <property type="term" value="C:cell outer membrane"/>
    <property type="evidence" value="ECO:0007669"/>
    <property type="project" value="UniProtKB-SubCell"/>
</dbReference>
<dbReference type="Gene3D" id="1.25.40.390">
    <property type="match status" value="1"/>
</dbReference>
<evidence type="ECO:0000259" key="7">
    <source>
        <dbReference type="Pfam" id="PF07980"/>
    </source>
</evidence>
<evidence type="ECO:0000259" key="8">
    <source>
        <dbReference type="Pfam" id="PF14322"/>
    </source>
</evidence>
<dbReference type="InterPro" id="IPR011990">
    <property type="entry name" value="TPR-like_helical_dom_sf"/>
</dbReference>
<dbReference type="PROSITE" id="PS51257">
    <property type="entry name" value="PROKAR_LIPOPROTEIN"/>
    <property type="match status" value="1"/>
</dbReference>
<protein>
    <submittedName>
        <fullName evidence="9">SusD-like starch-binding protein associating with outer membrane</fullName>
    </submittedName>
</protein>
<keyword evidence="5" id="KW-0998">Cell outer membrane</keyword>
<dbReference type="AlphaFoldDB" id="A0A327QW97"/>
<comment type="similarity">
    <text evidence="2">Belongs to the SusD family.</text>
</comment>
<dbReference type="OrthoDB" id="697229at2"/>
<keyword evidence="3 6" id="KW-0732">Signal</keyword>
<reference evidence="9 10" key="1">
    <citation type="submission" date="2018-06" db="EMBL/GenBank/DDBJ databases">
        <title>Genomic Encyclopedia of Archaeal and Bacterial Type Strains, Phase II (KMG-II): from individual species to whole genera.</title>
        <authorList>
            <person name="Goeker M."/>
        </authorList>
    </citation>
    <scope>NUCLEOTIDE SEQUENCE [LARGE SCALE GENOMIC DNA]</scope>
    <source>
        <strain evidence="9 10">DSM 23857</strain>
    </source>
</reference>
<evidence type="ECO:0000256" key="6">
    <source>
        <dbReference type="SAM" id="SignalP"/>
    </source>
</evidence>
<feature type="chain" id="PRO_5016257872" evidence="6">
    <location>
        <begin position="19"/>
        <end position="482"/>
    </location>
</feature>
<dbReference type="SUPFAM" id="SSF48452">
    <property type="entry name" value="TPR-like"/>
    <property type="match status" value="1"/>
</dbReference>
<evidence type="ECO:0000256" key="3">
    <source>
        <dbReference type="ARBA" id="ARBA00022729"/>
    </source>
</evidence>
<feature type="domain" description="RagB/SusD" evidence="7">
    <location>
        <begin position="341"/>
        <end position="445"/>
    </location>
</feature>
<dbReference type="RefSeq" id="WP_111596973.1">
    <property type="nucleotide sequence ID" value="NZ_QLLL01000002.1"/>
</dbReference>
<proteinExistence type="inferred from homology"/>
<organism evidence="9 10">
    <name type="scientific">Chitinophaga skermanii</name>
    <dbReference type="NCBI Taxonomy" id="331697"/>
    <lineage>
        <taxon>Bacteria</taxon>
        <taxon>Pseudomonadati</taxon>
        <taxon>Bacteroidota</taxon>
        <taxon>Chitinophagia</taxon>
        <taxon>Chitinophagales</taxon>
        <taxon>Chitinophagaceae</taxon>
        <taxon>Chitinophaga</taxon>
    </lineage>
</organism>
<comment type="subcellular location">
    <subcellularLocation>
        <location evidence="1">Cell outer membrane</location>
    </subcellularLocation>
</comment>
<dbReference type="EMBL" id="QLLL01000002">
    <property type="protein sequence ID" value="RAJ08879.1"/>
    <property type="molecule type" value="Genomic_DNA"/>
</dbReference>
<dbReference type="InterPro" id="IPR012944">
    <property type="entry name" value="SusD_RagB_dom"/>
</dbReference>
<keyword evidence="10" id="KW-1185">Reference proteome</keyword>
<accession>A0A327QW97</accession>
<evidence type="ECO:0000256" key="5">
    <source>
        <dbReference type="ARBA" id="ARBA00023237"/>
    </source>
</evidence>
<feature type="signal peptide" evidence="6">
    <location>
        <begin position="1"/>
        <end position="18"/>
    </location>
</feature>
<dbReference type="InterPro" id="IPR033985">
    <property type="entry name" value="SusD-like_N"/>
</dbReference>